<evidence type="ECO:0000313" key="7">
    <source>
        <dbReference type="EMBL" id="KEK16525.1"/>
    </source>
</evidence>
<dbReference type="Proteomes" id="UP000027731">
    <property type="component" value="Unassembled WGS sequence"/>
</dbReference>
<evidence type="ECO:0000313" key="8">
    <source>
        <dbReference type="Proteomes" id="UP000027731"/>
    </source>
</evidence>
<feature type="transmembrane region" description="Helical" evidence="6">
    <location>
        <begin position="99"/>
        <end position="118"/>
    </location>
</feature>
<dbReference type="AlphaFoldDB" id="A0A073JP74"/>
<comment type="caution">
    <text evidence="7">The sequence shown here is derived from an EMBL/GenBank/DDBJ whole genome shotgun (WGS) entry which is preliminary data.</text>
</comment>
<feature type="transmembrane region" description="Helical" evidence="6">
    <location>
        <begin position="401"/>
        <end position="427"/>
    </location>
</feature>
<keyword evidence="3 6" id="KW-0812">Transmembrane</keyword>
<evidence type="ECO:0000256" key="5">
    <source>
        <dbReference type="ARBA" id="ARBA00023136"/>
    </source>
</evidence>
<feature type="transmembrane region" description="Helical" evidence="6">
    <location>
        <begin position="208"/>
        <end position="229"/>
    </location>
</feature>
<accession>A0A073JP74</accession>
<feature type="transmembrane region" description="Helical" evidence="6">
    <location>
        <begin position="31"/>
        <end position="48"/>
    </location>
</feature>
<evidence type="ECO:0000256" key="4">
    <source>
        <dbReference type="ARBA" id="ARBA00022989"/>
    </source>
</evidence>
<feature type="transmembrane region" description="Helical" evidence="6">
    <location>
        <begin position="433"/>
        <end position="452"/>
    </location>
</feature>
<dbReference type="RefSeq" id="WP_035153382.1">
    <property type="nucleotide sequence ID" value="NZ_JAJAOY010000131.1"/>
</dbReference>
<feature type="transmembrane region" description="Helical" evidence="6">
    <location>
        <begin position="175"/>
        <end position="196"/>
    </location>
</feature>
<dbReference type="PATRIC" id="fig|1598.90.peg.102"/>
<keyword evidence="2" id="KW-0813">Transport</keyword>
<reference evidence="7 8" key="1">
    <citation type="submission" date="2014-06" db="EMBL/GenBank/DDBJ databases">
        <title>Genetic determinant of reutericyclin biosynthesis of Lactobacillus reuteri.</title>
        <authorList>
            <person name="Lin X."/>
            <person name="Duar R."/>
            <person name="Walter J."/>
            <person name="Gaenzle M."/>
        </authorList>
    </citation>
    <scope>NUCLEOTIDE SEQUENCE [LARGE SCALE GENOMIC DNA]</scope>
    <source>
        <strain evidence="7 8">LTH2584</strain>
    </source>
</reference>
<keyword evidence="4 6" id="KW-1133">Transmembrane helix</keyword>
<evidence type="ECO:0000256" key="3">
    <source>
        <dbReference type="ARBA" id="ARBA00022692"/>
    </source>
</evidence>
<dbReference type="Pfam" id="PF07690">
    <property type="entry name" value="MFS_1"/>
    <property type="match status" value="1"/>
</dbReference>
<feature type="transmembrane region" description="Helical" evidence="6">
    <location>
        <begin position="313"/>
        <end position="331"/>
    </location>
</feature>
<proteinExistence type="predicted"/>
<evidence type="ECO:0000256" key="2">
    <source>
        <dbReference type="ARBA" id="ARBA00022448"/>
    </source>
</evidence>
<feature type="transmembrane region" description="Helical" evidence="6">
    <location>
        <begin position="68"/>
        <end position="87"/>
    </location>
</feature>
<name>A0A073JP74_LIMRT</name>
<feature type="transmembrane region" description="Helical" evidence="6">
    <location>
        <begin position="124"/>
        <end position="145"/>
    </location>
</feature>
<comment type="subcellular location">
    <subcellularLocation>
        <location evidence="1">Cell membrane</location>
        <topology evidence="1">Multi-pass membrane protein</topology>
    </subcellularLocation>
</comment>
<dbReference type="EMBL" id="JOSX01000004">
    <property type="protein sequence ID" value="KEK16525.1"/>
    <property type="molecule type" value="Genomic_DNA"/>
</dbReference>
<dbReference type="PANTHER" id="PTHR19432">
    <property type="entry name" value="SUGAR TRANSPORTER"/>
    <property type="match status" value="1"/>
</dbReference>
<gene>
    <name evidence="7" type="ORF">LR3_09920</name>
</gene>
<feature type="transmembrane region" description="Helical" evidence="6">
    <location>
        <begin position="368"/>
        <end position="389"/>
    </location>
</feature>
<dbReference type="GO" id="GO:0022857">
    <property type="term" value="F:transmembrane transporter activity"/>
    <property type="evidence" value="ECO:0007669"/>
    <property type="project" value="InterPro"/>
</dbReference>
<feature type="transmembrane region" description="Helical" evidence="6">
    <location>
        <begin position="266"/>
        <end position="285"/>
    </location>
</feature>
<dbReference type="CDD" id="cd17313">
    <property type="entry name" value="MFS_SLC45_SUC"/>
    <property type="match status" value="1"/>
</dbReference>
<dbReference type="InterPro" id="IPR036259">
    <property type="entry name" value="MFS_trans_sf"/>
</dbReference>
<dbReference type="SUPFAM" id="SSF103473">
    <property type="entry name" value="MFS general substrate transporter"/>
    <property type="match status" value="1"/>
</dbReference>
<dbReference type="PANTHER" id="PTHR19432:SF35">
    <property type="entry name" value="SOLUTE CARRIER FAMILY 45 MEMBER 3 ISOFORM X1"/>
    <property type="match status" value="1"/>
</dbReference>
<keyword evidence="5 6" id="KW-0472">Membrane</keyword>
<evidence type="ECO:0000256" key="1">
    <source>
        <dbReference type="ARBA" id="ARBA00004651"/>
    </source>
</evidence>
<dbReference type="GO" id="GO:0005886">
    <property type="term" value="C:plasma membrane"/>
    <property type="evidence" value="ECO:0007669"/>
    <property type="project" value="UniProtKB-SubCell"/>
</dbReference>
<protein>
    <submittedName>
        <fullName evidence="7">Major facilitator transporter</fullName>
    </submittedName>
</protein>
<feature type="transmembrane region" description="Helical" evidence="6">
    <location>
        <begin position="343"/>
        <end position="362"/>
    </location>
</feature>
<evidence type="ECO:0000256" key="6">
    <source>
        <dbReference type="SAM" id="Phobius"/>
    </source>
</evidence>
<sequence>MDKSLSNSKQKVETKQVDLDTGMPDLPKKELFAITFAFLGINMAFSLQSSQMSRICQTIGANPNNLGFFFIFPPLMGMIVQPIMGKMSDRTWNRFGRRLPYLLFGTPIAALVLIMLPFSGSLGFGYGSMAAMIYAATAVCLMDLFSNICMQPSRMIVGDMVNNKQKNFAWSWQQVFSNGGGILATILPFIFTMFGMSNTAKRGVVPNTVIWSYLCAAAVLLFTGLWTVFNVKEYDPETYAKYHHIDPEEQNKSVSLWKLIKTAPRAFWEINLVQLFSWFAIMYVWTYTTGTCARNIWHTSDVTSAGYQAAGNWYGILTAVYSIAGIVWGLIYAHAKAGSRKKWYTFGMIVGGLGLVWMTFVTTKTTSIIAMIMFGIGNFSINTIPFTLLTSSLNGKNEGAYLGLFNVGICVPQIVASLCSFFLFPLVGHNQPMMLLLGGISLLIGALAVQAIHEGVTVKEA</sequence>
<dbReference type="Gene3D" id="1.20.1250.20">
    <property type="entry name" value="MFS general substrate transporter like domains"/>
    <property type="match status" value="1"/>
</dbReference>
<organism evidence="7 8">
    <name type="scientific">Limosilactobacillus reuteri</name>
    <name type="common">Lactobacillus reuteri</name>
    <dbReference type="NCBI Taxonomy" id="1598"/>
    <lineage>
        <taxon>Bacteria</taxon>
        <taxon>Bacillati</taxon>
        <taxon>Bacillota</taxon>
        <taxon>Bacilli</taxon>
        <taxon>Lactobacillales</taxon>
        <taxon>Lactobacillaceae</taxon>
        <taxon>Limosilactobacillus</taxon>
    </lineage>
</organism>
<dbReference type="InterPro" id="IPR011701">
    <property type="entry name" value="MFS"/>
</dbReference>